<feature type="transmembrane region" description="Helical" evidence="1">
    <location>
        <begin position="261"/>
        <end position="281"/>
    </location>
</feature>
<feature type="transmembrane region" description="Helical" evidence="1">
    <location>
        <begin position="76"/>
        <end position="95"/>
    </location>
</feature>
<dbReference type="AlphaFoldDB" id="A0A139SKJ5"/>
<name>A0A139SKJ5_9BACT</name>
<feature type="transmembrane region" description="Helical" evidence="1">
    <location>
        <begin position="127"/>
        <end position="145"/>
    </location>
</feature>
<gene>
    <name evidence="2" type="ORF">AXK12_00145</name>
</gene>
<accession>A0A139SKJ5</accession>
<keyword evidence="1" id="KW-1133">Transmembrane helix</keyword>
<feature type="transmembrane region" description="Helical" evidence="1">
    <location>
        <begin position="165"/>
        <end position="184"/>
    </location>
</feature>
<dbReference type="STRING" id="1548208.AXK12_00145"/>
<feature type="transmembrane region" description="Helical" evidence="1">
    <location>
        <begin position="101"/>
        <end position="120"/>
    </location>
</feature>
<organism evidence="2 3">
    <name type="scientific">Cephaloticoccus capnophilus</name>
    <dbReference type="NCBI Taxonomy" id="1548208"/>
    <lineage>
        <taxon>Bacteria</taxon>
        <taxon>Pseudomonadati</taxon>
        <taxon>Verrucomicrobiota</taxon>
        <taxon>Opitutia</taxon>
        <taxon>Opitutales</taxon>
        <taxon>Opitutaceae</taxon>
        <taxon>Cephaloticoccus</taxon>
    </lineage>
</organism>
<evidence type="ECO:0000313" key="2">
    <source>
        <dbReference type="EMBL" id="KXU35017.1"/>
    </source>
</evidence>
<dbReference type="OrthoDB" id="1489074at2"/>
<dbReference type="Proteomes" id="UP000071392">
    <property type="component" value="Unassembled WGS sequence"/>
</dbReference>
<keyword evidence="1" id="KW-0812">Transmembrane</keyword>
<evidence type="ECO:0000256" key="1">
    <source>
        <dbReference type="SAM" id="Phobius"/>
    </source>
</evidence>
<keyword evidence="3" id="KW-1185">Reference proteome</keyword>
<keyword evidence="1" id="KW-0472">Membrane</keyword>
<protein>
    <recommendedName>
        <fullName evidence="4">Glycosyltransferase RgtA/B/C/D-like domain-containing protein</fullName>
    </recommendedName>
</protein>
<proteinExistence type="predicted"/>
<feature type="transmembrane region" description="Helical" evidence="1">
    <location>
        <begin position="319"/>
        <end position="337"/>
    </location>
</feature>
<dbReference type="EMBL" id="LSZP01000045">
    <property type="protein sequence ID" value="KXU35017.1"/>
    <property type="molecule type" value="Genomic_DNA"/>
</dbReference>
<feature type="transmembrane region" description="Helical" evidence="1">
    <location>
        <begin position="46"/>
        <end position="69"/>
    </location>
</feature>
<feature type="transmembrane region" description="Helical" evidence="1">
    <location>
        <begin position="344"/>
        <end position="363"/>
    </location>
</feature>
<feature type="transmembrane region" description="Helical" evidence="1">
    <location>
        <begin position="293"/>
        <end position="313"/>
    </location>
</feature>
<feature type="transmembrane region" description="Helical" evidence="1">
    <location>
        <begin position="205"/>
        <end position="224"/>
    </location>
</feature>
<dbReference type="RefSeq" id="WP_068712350.1">
    <property type="nucleotide sequence ID" value="NZ_LSZP01000045.1"/>
</dbReference>
<sequence>MNKKKLKLGYLLISAIFFTYVLIRAINVGVTHDEAATIEISNYSFLRVLFTIVIANNHIPYTILIKLLFLTGNDSLFIARLPSLLSFIPYLYFGYKITSKNLSGIIGLGCFFLLSSNPFLLEFFSLARGYGLSLSFMLGALYFASENVKTFSPSTLSKSLILGALSVWAVFSMIYFFSALILILNLSTYLKKNKELLRISLKQSAFIGLSTLLLIGMPLSRLIIYGELYYGGTDSFYSDTLVTLTQHSLSKNYRQETAPEVYIILNTLIVVLIGCILISYLRSRKKHTHHSENFFIAITALIILLITSAHYLAGIKYPIDRVALFFYPLFIFCLFYSLRNINKYVRTIISLLVVLGFSLNLIINHNTYKTTTWDFDAHNEEILKAINKIGESNNKLVTLQAEYAFIPPLNFYINRNSYPFVEIVRETDSGYINPVADYLLLWSEPGAGTLALLNAAGVDPSDIYDNDILIEYPEEQIVVFDLIKSK</sequence>
<feature type="transmembrane region" description="Helical" evidence="1">
    <location>
        <begin position="7"/>
        <end position="26"/>
    </location>
</feature>
<evidence type="ECO:0000313" key="3">
    <source>
        <dbReference type="Proteomes" id="UP000071392"/>
    </source>
</evidence>
<comment type="caution">
    <text evidence="2">The sequence shown here is derived from an EMBL/GenBank/DDBJ whole genome shotgun (WGS) entry which is preliminary data.</text>
</comment>
<reference evidence="2 3" key="1">
    <citation type="submission" date="2016-02" db="EMBL/GenBank/DDBJ databases">
        <authorList>
            <person name="Wen L."/>
            <person name="He K."/>
            <person name="Yang H."/>
        </authorList>
    </citation>
    <scope>NUCLEOTIDE SEQUENCE [LARGE SCALE GENOMIC DNA]</scope>
    <source>
        <strain evidence="2 3">CV41</strain>
    </source>
</reference>
<evidence type="ECO:0008006" key="4">
    <source>
        <dbReference type="Google" id="ProtNLM"/>
    </source>
</evidence>